<evidence type="ECO:0000313" key="3">
    <source>
        <dbReference type="Proteomes" id="UP000295668"/>
    </source>
</evidence>
<keyword evidence="1" id="KW-0732">Signal</keyword>
<evidence type="ECO:0000313" key="2">
    <source>
        <dbReference type="EMBL" id="TDG35585.1"/>
    </source>
</evidence>
<dbReference type="NCBIfam" id="NF047539">
    <property type="entry name" value="XAC2610_fam"/>
    <property type="match status" value="1"/>
</dbReference>
<dbReference type="AlphaFoldDB" id="A0A4R5MK58"/>
<evidence type="ECO:0000256" key="1">
    <source>
        <dbReference type="SAM" id="SignalP"/>
    </source>
</evidence>
<dbReference type="Proteomes" id="UP000295668">
    <property type="component" value="Unassembled WGS sequence"/>
</dbReference>
<gene>
    <name evidence="2" type="ORF">EZJ43_13265</name>
</gene>
<keyword evidence="3" id="KW-1185">Reference proteome</keyword>
<dbReference type="EMBL" id="SJCY01000009">
    <property type="protein sequence ID" value="TDG35585.1"/>
    <property type="molecule type" value="Genomic_DNA"/>
</dbReference>
<accession>A0A4R5MK58</accession>
<dbReference type="InterPro" id="IPR058087">
    <property type="entry name" value="XAC2610_dom"/>
</dbReference>
<evidence type="ECO:0008006" key="4">
    <source>
        <dbReference type="Google" id="ProtNLM"/>
    </source>
</evidence>
<protein>
    <recommendedName>
        <fullName evidence="4">VCBS repeat-containing protein</fullName>
    </recommendedName>
</protein>
<organism evidence="2 3">
    <name type="scientific">Pedobacter changchengzhani</name>
    <dbReference type="NCBI Taxonomy" id="2529274"/>
    <lineage>
        <taxon>Bacteria</taxon>
        <taxon>Pseudomonadati</taxon>
        <taxon>Bacteroidota</taxon>
        <taxon>Sphingobacteriia</taxon>
        <taxon>Sphingobacteriales</taxon>
        <taxon>Sphingobacteriaceae</taxon>
        <taxon>Pedobacter</taxon>
    </lineage>
</organism>
<proteinExistence type="predicted"/>
<feature type="chain" id="PRO_5020720878" description="VCBS repeat-containing protein" evidence="1">
    <location>
        <begin position="19"/>
        <end position="203"/>
    </location>
</feature>
<dbReference type="OrthoDB" id="670341at2"/>
<reference evidence="2 3" key="1">
    <citation type="submission" date="2019-02" db="EMBL/GenBank/DDBJ databases">
        <title>Pedobacter sp. nov., a novel speices isolated from soil of pinguins habitat in Antarcitica.</title>
        <authorList>
            <person name="He R.-H."/>
        </authorList>
    </citation>
    <scope>NUCLEOTIDE SEQUENCE [LARGE SCALE GENOMIC DNA]</scope>
    <source>
        <strain evidence="2 3">E01020</strain>
    </source>
</reference>
<name>A0A4R5MK58_9SPHI</name>
<sequence>MKLIFYLLFLLVTTNAIAQKVFNQPNAKGEWQYIYPFKDKNYVLAIQYNLDTGENTTSENNTFIYFGKKGTYSDQIFWKEHVFMNVIKENVQFEDYNNDGVKDLALFSTTGGRGSNEYYKLYLVNPKNHTLKKVIGFDEITNPGYDKKHRVIVGYGYAGSNYYSLYRINSKNKVYEIGEGFEDNEKLDLDKKIAEILKKFTKK</sequence>
<feature type="signal peptide" evidence="1">
    <location>
        <begin position="1"/>
        <end position="18"/>
    </location>
</feature>
<comment type="caution">
    <text evidence="2">The sequence shown here is derived from an EMBL/GenBank/DDBJ whole genome shotgun (WGS) entry which is preliminary data.</text>
</comment>
<dbReference type="RefSeq" id="WP_133263195.1">
    <property type="nucleotide sequence ID" value="NZ_SJCY01000009.1"/>
</dbReference>